<accession>A0A3L6QU16</accession>
<evidence type="ECO:0000313" key="4">
    <source>
        <dbReference type="Proteomes" id="UP000275267"/>
    </source>
</evidence>
<dbReference type="GO" id="GO:0004523">
    <property type="term" value="F:RNA-DNA hybrid ribonuclease activity"/>
    <property type="evidence" value="ECO:0007669"/>
    <property type="project" value="InterPro"/>
</dbReference>
<dbReference type="InterPro" id="IPR012337">
    <property type="entry name" value="RNaseH-like_sf"/>
</dbReference>
<dbReference type="InterPro" id="IPR044730">
    <property type="entry name" value="RNase_H-like_dom_plant"/>
</dbReference>
<evidence type="ECO:0000313" key="3">
    <source>
        <dbReference type="EMBL" id="RLM86916.1"/>
    </source>
</evidence>
<name>A0A3L6QU16_PANMI</name>
<dbReference type="PANTHER" id="PTHR47074">
    <property type="entry name" value="BNAC02G40300D PROTEIN"/>
    <property type="match status" value="1"/>
</dbReference>
<dbReference type="InterPro" id="IPR036397">
    <property type="entry name" value="RNaseH_sf"/>
</dbReference>
<evidence type="ECO:0000259" key="2">
    <source>
        <dbReference type="Pfam" id="PF13456"/>
    </source>
</evidence>
<dbReference type="Gene3D" id="3.30.420.10">
    <property type="entry name" value="Ribonuclease H-like superfamily/Ribonuclease H"/>
    <property type="match status" value="1"/>
</dbReference>
<proteinExistence type="predicted"/>
<dbReference type="Proteomes" id="UP000275267">
    <property type="component" value="Unassembled WGS sequence"/>
</dbReference>
<keyword evidence="4" id="KW-1185">Reference proteome</keyword>
<comment type="caution">
    <text evidence="3">The sequence shown here is derived from an EMBL/GenBank/DDBJ whole genome shotgun (WGS) entry which is preliminary data.</text>
</comment>
<dbReference type="AlphaFoldDB" id="A0A3L6QU16"/>
<sequence>MMYSTCLPKREIYKTWCAWLVVIEVVASDTLGYNHSSNIRCRLRWVSELLDIDGRSWDFDKLIQIFNPADAEEIAKIKIPNRLPEDFIAWHSEKSDVFSVRSAYNSALRIKREGVHAQCALQTSLSEVCTSETNGSGKGKKPCSSSGNTRSPEAKSVWEPPSLGWVKFNVDGSFVSQSGDTSVGVVTRDSDGRVVLTAWRALFRCLDVVEAQAQACLEGFRLAAQWAQGPAIIESDCARIVQAMKEAGDRSATSFIMAEAKDQVSLLVDWQVAKVKRESNLEHLQEV</sequence>
<dbReference type="STRING" id="4540.A0A3L6QU16"/>
<dbReference type="PANTHER" id="PTHR47074:SF73">
    <property type="entry name" value="OS04G0448401 PROTEIN"/>
    <property type="match status" value="1"/>
</dbReference>
<dbReference type="CDD" id="cd06222">
    <property type="entry name" value="RNase_H_like"/>
    <property type="match status" value="1"/>
</dbReference>
<organism evidence="3 4">
    <name type="scientific">Panicum miliaceum</name>
    <name type="common">Proso millet</name>
    <name type="synonym">Broomcorn millet</name>
    <dbReference type="NCBI Taxonomy" id="4540"/>
    <lineage>
        <taxon>Eukaryota</taxon>
        <taxon>Viridiplantae</taxon>
        <taxon>Streptophyta</taxon>
        <taxon>Embryophyta</taxon>
        <taxon>Tracheophyta</taxon>
        <taxon>Spermatophyta</taxon>
        <taxon>Magnoliopsida</taxon>
        <taxon>Liliopsida</taxon>
        <taxon>Poales</taxon>
        <taxon>Poaceae</taxon>
        <taxon>PACMAD clade</taxon>
        <taxon>Panicoideae</taxon>
        <taxon>Panicodae</taxon>
        <taxon>Paniceae</taxon>
        <taxon>Panicinae</taxon>
        <taxon>Panicum</taxon>
        <taxon>Panicum sect. Panicum</taxon>
    </lineage>
</organism>
<dbReference type="GO" id="GO:0003676">
    <property type="term" value="F:nucleic acid binding"/>
    <property type="evidence" value="ECO:0007669"/>
    <property type="project" value="InterPro"/>
</dbReference>
<protein>
    <recommendedName>
        <fullName evidence="2">RNase H type-1 domain-containing protein</fullName>
    </recommendedName>
</protein>
<feature type="region of interest" description="Disordered" evidence="1">
    <location>
        <begin position="130"/>
        <end position="156"/>
    </location>
</feature>
<dbReference type="SUPFAM" id="SSF53098">
    <property type="entry name" value="Ribonuclease H-like"/>
    <property type="match status" value="1"/>
</dbReference>
<gene>
    <name evidence="3" type="ORF">C2845_PM04G12630</name>
</gene>
<dbReference type="InterPro" id="IPR052929">
    <property type="entry name" value="RNase_H-like_EbsB-rel"/>
</dbReference>
<reference evidence="4" key="1">
    <citation type="journal article" date="2019" name="Nat. Commun.">
        <title>The genome of broomcorn millet.</title>
        <authorList>
            <person name="Zou C."/>
            <person name="Miki D."/>
            <person name="Li D."/>
            <person name="Tang Q."/>
            <person name="Xiao L."/>
            <person name="Rajput S."/>
            <person name="Deng P."/>
            <person name="Jia W."/>
            <person name="Huang R."/>
            <person name="Zhang M."/>
            <person name="Sun Y."/>
            <person name="Hu J."/>
            <person name="Fu X."/>
            <person name="Schnable P.S."/>
            <person name="Li F."/>
            <person name="Zhang H."/>
            <person name="Feng B."/>
            <person name="Zhu X."/>
            <person name="Liu R."/>
            <person name="Schnable J.C."/>
            <person name="Zhu J.-K."/>
            <person name="Zhang H."/>
        </authorList>
    </citation>
    <scope>NUCLEOTIDE SEQUENCE [LARGE SCALE GENOMIC DNA]</scope>
</reference>
<dbReference type="EMBL" id="PQIB02000011">
    <property type="protein sequence ID" value="RLM86916.1"/>
    <property type="molecule type" value="Genomic_DNA"/>
</dbReference>
<dbReference type="Pfam" id="PF13456">
    <property type="entry name" value="RVT_3"/>
    <property type="match status" value="1"/>
</dbReference>
<evidence type="ECO:0000256" key="1">
    <source>
        <dbReference type="SAM" id="MobiDB-lite"/>
    </source>
</evidence>
<feature type="domain" description="RNase H type-1" evidence="2">
    <location>
        <begin position="169"/>
        <end position="280"/>
    </location>
</feature>
<dbReference type="OrthoDB" id="694273at2759"/>
<dbReference type="InterPro" id="IPR002156">
    <property type="entry name" value="RNaseH_domain"/>
</dbReference>